<sequence length="144" mass="16116">MHNLIICQCPGDEIAVFGGLILSKPNEQFDIISVFAMPFNTEHCVEENIFIESCKELGVRKAILLKLPFYQEKINSVNKIVSHLGNIKMYDRIYTCSVQDKSKMGQLIAASIGMITDEIWINSTGGLVDEIINCSETLFLKGLD</sequence>
<gene>
    <name evidence="1" type="ORF">OMM_13964</name>
</gene>
<dbReference type="EMBL" id="ATBP01002643">
    <property type="protein sequence ID" value="ETR65623.1"/>
    <property type="molecule type" value="Genomic_DNA"/>
</dbReference>
<accession>A0A1V1NST5</accession>
<reference evidence="2" key="1">
    <citation type="submission" date="2012-11" db="EMBL/GenBank/DDBJ databases">
        <authorList>
            <person name="Lucero-Rivera Y.E."/>
            <person name="Tovar-Ramirez D."/>
        </authorList>
    </citation>
    <scope>NUCLEOTIDE SEQUENCE [LARGE SCALE GENOMIC DNA]</scope>
    <source>
        <strain evidence="2">Araruama</strain>
    </source>
</reference>
<name>A0A1V1NST5_9BACT</name>
<evidence type="ECO:0000313" key="1">
    <source>
        <dbReference type="EMBL" id="ETR65623.1"/>
    </source>
</evidence>
<evidence type="ECO:0000313" key="2">
    <source>
        <dbReference type="Proteomes" id="UP000189670"/>
    </source>
</evidence>
<comment type="caution">
    <text evidence="1">The sequence shown here is derived from an EMBL/GenBank/DDBJ whole genome shotgun (WGS) entry which is preliminary data.</text>
</comment>
<organism evidence="1 2">
    <name type="scientific">Candidatus Magnetoglobus multicellularis str. Araruama</name>
    <dbReference type="NCBI Taxonomy" id="890399"/>
    <lineage>
        <taxon>Bacteria</taxon>
        <taxon>Pseudomonadati</taxon>
        <taxon>Thermodesulfobacteriota</taxon>
        <taxon>Desulfobacteria</taxon>
        <taxon>Desulfobacterales</taxon>
        <taxon>Desulfobacteraceae</taxon>
        <taxon>Candidatus Magnetoglobus</taxon>
    </lineage>
</organism>
<protein>
    <submittedName>
        <fullName evidence="1">Uncharacterized protein</fullName>
    </submittedName>
</protein>
<dbReference type="Proteomes" id="UP000189670">
    <property type="component" value="Unassembled WGS sequence"/>
</dbReference>
<dbReference type="AlphaFoldDB" id="A0A1V1NST5"/>
<proteinExistence type="predicted"/>